<dbReference type="Proteomes" id="UP000561178">
    <property type="component" value="Unassembled WGS sequence"/>
</dbReference>
<evidence type="ECO:0000256" key="2">
    <source>
        <dbReference type="ARBA" id="ARBA00023157"/>
    </source>
</evidence>
<dbReference type="PANTHER" id="PTHR14002:SF38">
    <property type="entry name" value="CUB AND ZONA PELLUCIDA-LIKE DOMAIN-CONTAINING PROTEIN 1"/>
    <property type="match status" value="1"/>
</dbReference>
<feature type="non-terminal residue" evidence="4">
    <location>
        <position position="1"/>
    </location>
</feature>
<evidence type="ECO:0000256" key="1">
    <source>
        <dbReference type="ARBA" id="ARBA00022729"/>
    </source>
</evidence>
<reference evidence="4 5" key="1">
    <citation type="submission" date="2019-09" db="EMBL/GenBank/DDBJ databases">
        <title>Bird 10,000 Genomes (B10K) Project - Family phase.</title>
        <authorList>
            <person name="Zhang G."/>
        </authorList>
    </citation>
    <scope>NUCLEOTIDE SEQUENCE [LARGE SCALE GENOMIC DNA]</scope>
    <source>
        <strain evidence="4">B10K-DU-001-49</strain>
        <tissue evidence="4">Muscle</tissue>
    </source>
</reference>
<accession>A0A7K9WU09</accession>
<keyword evidence="2" id="KW-1015">Disulfide bond</keyword>
<keyword evidence="1" id="KW-0732">Signal</keyword>
<dbReference type="EMBL" id="VXAC01008666">
    <property type="protein sequence ID" value="NXI88585.1"/>
    <property type="molecule type" value="Genomic_DNA"/>
</dbReference>
<dbReference type="InterPro" id="IPR042235">
    <property type="entry name" value="ZP-C_dom"/>
</dbReference>
<dbReference type="PROSITE" id="PS51034">
    <property type="entry name" value="ZP_2"/>
    <property type="match status" value="1"/>
</dbReference>
<dbReference type="InterPro" id="IPR001507">
    <property type="entry name" value="ZP_dom"/>
</dbReference>
<dbReference type="Gene3D" id="2.60.40.4100">
    <property type="entry name" value="Zona pellucida, ZP-C domain"/>
    <property type="match status" value="1"/>
</dbReference>
<dbReference type="Pfam" id="PF00100">
    <property type="entry name" value="Zona_pellucida"/>
    <property type="match status" value="1"/>
</dbReference>
<feature type="non-terminal residue" evidence="4">
    <location>
        <position position="116"/>
    </location>
</feature>
<protein>
    <submittedName>
        <fullName evidence="4">DMBT1 protein</fullName>
    </submittedName>
</protein>
<sequence>PYYVSINQDLFLEASLRSPDPMLELFLHTCVASPHHHNSATGVHTIIKDGCIKDPTYAEFYSPRRGTVRFKFNAFQSIRSTPVVYLQCQLVVCRAFDYSSRCYQGCVNRSKREASS</sequence>
<evidence type="ECO:0000259" key="3">
    <source>
        <dbReference type="PROSITE" id="PS51034"/>
    </source>
</evidence>
<gene>
    <name evidence="4" type="primary">Dmbt1_5</name>
    <name evidence="4" type="ORF">RHIDAH_R13066</name>
</gene>
<dbReference type="PANTHER" id="PTHR14002">
    <property type="entry name" value="ENDOGLIN/TGF-BETA RECEPTOR TYPE III"/>
    <property type="match status" value="1"/>
</dbReference>
<evidence type="ECO:0000313" key="4">
    <source>
        <dbReference type="EMBL" id="NXI88585.1"/>
    </source>
</evidence>
<keyword evidence="5" id="KW-1185">Reference proteome</keyword>
<dbReference type="InterPro" id="IPR055355">
    <property type="entry name" value="ZP-C"/>
</dbReference>
<dbReference type="AlphaFoldDB" id="A0A7K9WU09"/>
<feature type="domain" description="ZP" evidence="3">
    <location>
        <begin position="1"/>
        <end position="109"/>
    </location>
</feature>
<organism evidence="4 5">
    <name type="scientific">Rhipidura dahli</name>
    <dbReference type="NCBI Taxonomy" id="667186"/>
    <lineage>
        <taxon>Eukaryota</taxon>
        <taxon>Metazoa</taxon>
        <taxon>Chordata</taxon>
        <taxon>Craniata</taxon>
        <taxon>Vertebrata</taxon>
        <taxon>Euteleostomi</taxon>
        <taxon>Archelosauria</taxon>
        <taxon>Archosauria</taxon>
        <taxon>Dinosauria</taxon>
        <taxon>Saurischia</taxon>
        <taxon>Theropoda</taxon>
        <taxon>Coelurosauria</taxon>
        <taxon>Aves</taxon>
        <taxon>Neognathae</taxon>
        <taxon>Neoaves</taxon>
        <taxon>Telluraves</taxon>
        <taxon>Australaves</taxon>
        <taxon>Passeriformes</taxon>
        <taxon>Rhipiduridae</taxon>
        <taxon>Rhipidura</taxon>
    </lineage>
</organism>
<evidence type="ECO:0000313" key="5">
    <source>
        <dbReference type="Proteomes" id="UP000561178"/>
    </source>
</evidence>
<comment type="caution">
    <text evidence="4">The sequence shown here is derived from an EMBL/GenBank/DDBJ whole genome shotgun (WGS) entry which is preliminary data.</text>
</comment>
<name>A0A7K9WU09_9PASS</name>
<proteinExistence type="predicted"/>